<organism evidence="2 3">
    <name type="scientific">Amantichitinum ursilacus</name>
    <dbReference type="NCBI Taxonomy" id="857265"/>
    <lineage>
        <taxon>Bacteria</taxon>
        <taxon>Pseudomonadati</taxon>
        <taxon>Pseudomonadota</taxon>
        <taxon>Betaproteobacteria</taxon>
        <taxon>Neisseriales</taxon>
        <taxon>Chitinibacteraceae</taxon>
        <taxon>Amantichitinum</taxon>
    </lineage>
</organism>
<dbReference type="Proteomes" id="UP000037939">
    <property type="component" value="Unassembled WGS sequence"/>
</dbReference>
<proteinExistence type="predicted"/>
<evidence type="ECO:0008006" key="4">
    <source>
        <dbReference type="Google" id="ProtNLM"/>
    </source>
</evidence>
<feature type="transmembrane region" description="Helical" evidence="1">
    <location>
        <begin position="6"/>
        <end position="24"/>
    </location>
</feature>
<dbReference type="EMBL" id="LAQT01000027">
    <property type="protein sequence ID" value="KPC50655.1"/>
    <property type="molecule type" value="Genomic_DNA"/>
</dbReference>
<reference evidence="2 3" key="1">
    <citation type="submission" date="2015-07" db="EMBL/GenBank/DDBJ databases">
        <title>Draft genome sequence of the Amantichitinum ursilacus IGB-41, a new chitin-degrading bacterium.</title>
        <authorList>
            <person name="Kirstahler P."/>
            <person name="Guenther M."/>
            <person name="Grumaz C."/>
            <person name="Rupp S."/>
            <person name="Zibek S."/>
            <person name="Sohn K."/>
        </authorList>
    </citation>
    <scope>NUCLEOTIDE SEQUENCE [LARGE SCALE GENOMIC DNA]</scope>
    <source>
        <strain evidence="2 3">IGB-41</strain>
    </source>
</reference>
<dbReference type="RefSeq" id="WP_053938894.1">
    <property type="nucleotide sequence ID" value="NZ_LAQT01000027.1"/>
</dbReference>
<evidence type="ECO:0000313" key="3">
    <source>
        <dbReference type="Proteomes" id="UP000037939"/>
    </source>
</evidence>
<accession>A0A0N0GM59</accession>
<evidence type="ECO:0000256" key="1">
    <source>
        <dbReference type="SAM" id="Phobius"/>
    </source>
</evidence>
<sequence>MQHVPDYVYLILAALVYIGIKRCFASVMRPERLLLFPALMLFNGYDSLPQLLPALDHSAIAAALLTMAAGLYIGWQHAARWALQFSADGKQVRVPGDISLLVNILVSFAFEFGLHAANAMHAGWLHSNVATATALSVWGLLVGMPLGRGINVLVRRGQAQANALSMDPVSTTLR</sequence>
<dbReference type="AlphaFoldDB" id="A0A0N0GM59"/>
<keyword evidence="3" id="KW-1185">Reference proteome</keyword>
<comment type="caution">
    <text evidence="2">The sequence shown here is derived from an EMBL/GenBank/DDBJ whole genome shotgun (WGS) entry which is preliminary data.</text>
</comment>
<feature type="transmembrane region" description="Helical" evidence="1">
    <location>
        <begin position="58"/>
        <end position="75"/>
    </location>
</feature>
<protein>
    <recommendedName>
        <fullName evidence="4">DUF1453 domain-containing protein</fullName>
    </recommendedName>
</protein>
<name>A0A0N0GM59_9NEIS</name>
<dbReference type="OrthoDB" id="9103221at2"/>
<keyword evidence="1" id="KW-0472">Membrane</keyword>
<keyword evidence="1" id="KW-0812">Transmembrane</keyword>
<keyword evidence="1" id="KW-1133">Transmembrane helix</keyword>
<feature type="transmembrane region" description="Helical" evidence="1">
    <location>
        <begin position="129"/>
        <end position="147"/>
    </location>
</feature>
<dbReference type="STRING" id="857265.WG78_16415"/>
<evidence type="ECO:0000313" key="2">
    <source>
        <dbReference type="EMBL" id="KPC50655.1"/>
    </source>
</evidence>
<feature type="transmembrane region" description="Helical" evidence="1">
    <location>
        <begin position="96"/>
        <end position="117"/>
    </location>
</feature>
<gene>
    <name evidence="2" type="ORF">WG78_16415</name>
</gene>